<dbReference type="Gene3D" id="1.10.357.10">
    <property type="entry name" value="Tetracycline Repressor, domain 2"/>
    <property type="match status" value="1"/>
</dbReference>
<evidence type="ECO:0000256" key="1">
    <source>
        <dbReference type="ARBA" id="ARBA00023125"/>
    </source>
</evidence>
<evidence type="ECO:0000259" key="3">
    <source>
        <dbReference type="PROSITE" id="PS50977"/>
    </source>
</evidence>
<organism evidence="4 5">
    <name type="scientific">Leptospira hartskeerlii</name>
    <dbReference type="NCBI Taxonomy" id="2023177"/>
    <lineage>
        <taxon>Bacteria</taxon>
        <taxon>Pseudomonadati</taxon>
        <taxon>Spirochaetota</taxon>
        <taxon>Spirochaetia</taxon>
        <taxon>Leptospirales</taxon>
        <taxon>Leptospiraceae</taxon>
        <taxon>Leptospira</taxon>
    </lineage>
</organism>
<dbReference type="InterPro" id="IPR032551">
    <property type="entry name" value="BscR_C"/>
</dbReference>
<dbReference type="Proteomes" id="UP000232196">
    <property type="component" value="Unassembled WGS sequence"/>
</dbReference>
<keyword evidence="5" id="KW-1185">Reference proteome</keyword>
<dbReference type="SUPFAM" id="SSF46689">
    <property type="entry name" value="Homeodomain-like"/>
    <property type="match status" value="1"/>
</dbReference>
<dbReference type="InterPro" id="IPR001647">
    <property type="entry name" value="HTH_TetR"/>
</dbReference>
<dbReference type="EMBL" id="NPDN01000004">
    <property type="protein sequence ID" value="PJZ25936.1"/>
    <property type="molecule type" value="Genomic_DNA"/>
</dbReference>
<feature type="DNA-binding region" description="H-T-H motif" evidence="2">
    <location>
        <begin position="31"/>
        <end position="50"/>
    </location>
</feature>
<dbReference type="PANTHER" id="PTHR43479">
    <property type="entry name" value="ACREF/ENVCD OPERON REPRESSOR-RELATED"/>
    <property type="match status" value="1"/>
</dbReference>
<evidence type="ECO:0000313" key="5">
    <source>
        <dbReference type="Proteomes" id="UP000232196"/>
    </source>
</evidence>
<name>A0A2M9XE21_9LEPT</name>
<dbReference type="OrthoDB" id="6430772at2"/>
<evidence type="ECO:0000313" key="4">
    <source>
        <dbReference type="EMBL" id="PJZ25936.1"/>
    </source>
</evidence>
<dbReference type="RefSeq" id="WP_100706571.1">
    <property type="nucleotide sequence ID" value="NZ_NPDL01000001.1"/>
</dbReference>
<dbReference type="PRINTS" id="PR00455">
    <property type="entry name" value="HTHTETR"/>
</dbReference>
<dbReference type="GO" id="GO:0003677">
    <property type="term" value="F:DNA binding"/>
    <property type="evidence" value="ECO:0007669"/>
    <property type="project" value="UniProtKB-UniRule"/>
</dbReference>
<dbReference type="AlphaFoldDB" id="A0A2M9XE21"/>
<sequence length="193" mass="22083">MPVVRDPEDKKERILTSALRLFTEKGFEGTPIPDLAKDAGIGAGTIYRYYKNKEELVNELYRFWKNKLRETLAENYPEKAKSKDLFVHLWKALATFYHRYPEAFEFLELHYHSPYLDQASKKATSQTMEFICTFLEQAKAKGDIKSDLGSMELVSLCYGSFVGMVKMAKGGYIRLSAETLQASGLTLWKALAK</sequence>
<dbReference type="PANTHER" id="PTHR43479:SF11">
    <property type="entry name" value="ACREF_ENVCD OPERON REPRESSOR-RELATED"/>
    <property type="match status" value="1"/>
</dbReference>
<dbReference type="Pfam" id="PF00440">
    <property type="entry name" value="TetR_N"/>
    <property type="match status" value="1"/>
</dbReference>
<dbReference type="InterPro" id="IPR036271">
    <property type="entry name" value="Tet_transcr_reg_TetR-rel_C_sf"/>
</dbReference>
<comment type="caution">
    <text evidence="4">The sequence shown here is derived from an EMBL/GenBank/DDBJ whole genome shotgun (WGS) entry which is preliminary data.</text>
</comment>
<protein>
    <submittedName>
        <fullName evidence="4">TetR family transcriptional regulator</fullName>
    </submittedName>
</protein>
<feature type="domain" description="HTH tetR-type" evidence="3">
    <location>
        <begin position="8"/>
        <end position="68"/>
    </location>
</feature>
<dbReference type="InterPro" id="IPR009057">
    <property type="entry name" value="Homeodomain-like_sf"/>
</dbReference>
<keyword evidence="1 2" id="KW-0238">DNA-binding</keyword>
<dbReference type="InterPro" id="IPR050624">
    <property type="entry name" value="HTH-type_Tx_Regulator"/>
</dbReference>
<dbReference type="SUPFAM" id="SSF48498">
    <property type="entry name" value="Tetracyclin repressor-like, C-terminal domain"/>
    <property type="match status" value="1"/>
</dbReference>
<dbReference type="Pfam" id="PF16295">
    <property type="entry name" value="TetR_C_10"/>
    <property type="match status" value="1"/>
</dbReference>
<dbReference type="PROSITE" id="PS50977">
    <property type="entry name" value="HTH_TETR_2"/>
    <property type="match status" value="1"/>
</dbReference>
<gene>
    <name evidence="4" type="ORF">CH357_10000</name>
</gene>
<proteinExistence type="predicted"/>
<accession>A0A2M9XE21</accession>
<reference evidence="4 5" key="1">
    <citation type="submission" date="2017-07" db="EMBL/GenBank/DDBJ databases">
        <title>Leptospira spp. isolated from tropical soils.</title>
        <authorList>
            <person name="Thibeaux R."/>
            <person name="Iraola G."/>
            <person name="Ferres I."/>
            <person name="Bierque E."/>
            <person name="Girault D."/>
            <person name="Soupe-Gilbert M.-E."/>
            <person name="Picardeau M."/>
            <person name="Goarant C."/>
        </authorList>
    </citation>
    <scope>NUCLEOTIDE SEQUENCE [LARGE SCALE GENOMIC DNA]</scope>
    <source>
        <strain evidence="4 5">MCA1-C-A1</strain>
    </source>
</reference>
<evidence type="ECO:0000256" key="2">
    <source>
        <dbReference type="PROSITE-ProRule" id="PRU00335"/>
    </source>
</evidence>